<dbReference type="GO" id="GO:0030276">
    <property type="term" value="F:clathrin binding"/>
    <property type="evidence" value="ECO:0007669"/>
    <property type="project" value="InterPro"/>
</dbReference>
<dbReference type="GO" id="GO:0032588">
    <property type="term" value="C:trans-Golgi network membrane"/>
    <property type="evidence" value="ECO:0007669"/>
    <property type="project" value="InterPro"/>
</dbReference>
<feature type="domain" description="Aftiphilin clathrin-binding box" evidence="2">
    <location>
        <begin position="776"/>
        <end position="846"/>
    </location>
</feature>
<feature type="compositionally biased region" description="Polar residues" evidence="1">
    <location>
        <begin position="124"/>
        <end position="136"/>
    </location>
</feature>
<dbReference type="GO" id="GO:0030121">
    <property type="term" value="C:AP-1 adaptor complex"/>
    <property type="evidence" value="ECO:0007669"/>
    <property type="project" value="TreeGrafter"/>
</dbReference>
<evidence type="ECO:0000313" key="3">
    <source>
        <dbReference type="Proteomes" id="UP000694920"/>
    </source>
</evidence>
<dbReference type="RefSeq" id="XP_024936767.1">
    <property type="nucleotide sequence ID" value="XM_025080999.1"/>
</dbReference>
<feature type="compositionally biased region" description="Polar residues" evidence="1">
    <location>
        <begin position="958"/>
        <end position="969"/>
    </location>
</feature>
<evidence type="ECO:0000259" key="2">
    <source>
        <dbReference type="Pfam" id="PF15045"/>
    </source>
</evidence>
<dbReference type="Pfam" id="PF15045">
    <property type="entry name" value="Clathrin_bdg"/>
    <property type="match status" value="1"/>
</dbReference>
<organism evidence="3 4">
    <name type="scientific">Cephus cinctus</name>
    <name type="common">Wheat stem sawfly</name>
    <dbReference type="NCBI Taxonomy" id="211228"/>
    <lineage>
        <taxon>Eukaryota</taxon>
        <taxon>Metazoa</taxon>
        <taxon>Ecdysozoa</taxon>
        <taxon>Arthropoda</taxon>
        <taxon>Hexapoda</taxon>
        <taxon>Insecta</taxon>
        <taxon>Pterygota</taxon>
        <taxon>Neoptera</taxon>
        <taxon>Endopterygota</taxon>
        <taxon>Hymenoptera</taxon>
        <taxon>Cephoidea</taxon>
        <taxon>Cephidae</taxon>
        <taxon>Cephus</taxon>
    </lineage>
</organism>
<evidence type="ECO:0000313" key="4">
    <source>
        <dbReference type="RefSeq" id="XP_024936767.1"/>
    </source>
</evidence>
<dbReference type="PANTHER" id="PTHR16156:SF10">
    <property type="entry name" value="AFTIPHILIN-RELATED"/>
    <property type="match status" value="1"/>
</dbReference>
<protein>
    <submittedName>
        <fullName evidence="4">Aftiphilin isoform X1</fullName>
    </submittedName>
</protein>
<dbReference type="PANTHER" id="PTHR16156">
    <property type="entry name" value="AFTIPHILIN A-RELATED"/>
    <property type="match status" value="1"/>
</dbReference>
<dbReference type="CTD" id="41744"/>
<feature type="region of interest" description="Disordered" evidence="1">
    <location>
        <begin position="1020"/>
        <end position="1053"/>
    </location>
</feature>
<accession>A0AAJ7RA28</accession>
<feature type="region of interest" description="Disordered" evidence="1">
    <location>
        <begin position="124"/>
        <end position="146"/>
    </location>
</feature>
<dbReference type="GeneID" id="107263039"/>
<feature type="region of interest" description="Disordered" evidence="1">
    <location>
        <begin position="181"/>
        <end position="233"/>
    </location>
</feature>
<feature type="region of interest" description="Disordered" evidence="1">
    <location>
        <begin position="958"/>
        <end position="1008"/>
    </location>
</feature>
<dbReference type="Proteomes" id="UP000694920">
    <property type="component" value="Unplaced"/>
</dbReference>
<gene>
    <name evidence="4" type="primary">LOC107263039</name>
</gene>
<proteinExistence type="predicted"/>
<feature type="compositionally biased region" description="Basic and acidic residues" evidence="1">
    <location>
        <begin position="137"/>
        <end position="146"/>
    </location>
</feature>
<feature type="compositionally biased region" description="Basic and acidic residues" evidence="1">
    <location>
        <begin position="981"/>
        <end position="992"/>
    </location>
</feature>
<name>A0AAJ7RA28_CEPCN</name>
<evidence type="ECO:0000256" key="1">
    <source>
        <dbReference type="SAM" id="MobiDB-lite"/>
    </source>
</evidence>
<dbReference type="InterPro" id="IPR029205">
    <property type="entry name" value="Clathrin-bd"/>
</dbReference>
<feature type="region of interest" description="Disordered" evidence="1">
    <location>
        <begin position="842"/>
        <end position="864"/>
    </location>
</feature>
<dbReference type="AlphaFoldDB" id="A0AAJ7RA28"/>
<sequence>MLRRSPLNYDVESWVTMAFPPLVSSTPPPLDSFGESDEDEFGDFTTGGIDGLSIASDSPQKLLTPIQTPTPLHTVSPKVNGVTEHSSATETPTKSELIIKSSFEEDILIVEKTEDRVSCIKLNNRTDSGSVNNNNQKEADSVKNSELEVLENDGLTNVKSNSNSSNHISIQDDLDKSGFVNTDVVSSNNSSLADSTKTGSEQEDSLHNLEVNEDPEPLSLVLDDPSSIPETQENLDDDFYDYQNFKDTIKCDTPPCNSTYDSKDLDRNEDSSLTLKKNTKDVEEQKKFSFTQEEYTFDGFNTVVDSNEFLPVSKEIDSSNNDEINVEKFEADFADFVIADDEDEDAINVNNCARSQIEFSIDSKGIDRDVSELDDSQDKLSKDVLDDDSKLIQNSDETVQDKSKFQCKSVNTVGTCAISESITGILANDFDDLDDHDEIKKPTATGAEDGTPYAQSKDINFENLNTANPIKVHQDVDDGFAEFAIAQPDLHLEINLNTSDDNDTNAGVQNVVIAAVTDGFSEFAENHEFPEKANQNKHIIPENDSCEAKFQEAKSAKLPEEFIVEAILNDFQTALPPLDDESPKNIIDDFTDFACHDVAMSNFSITDEVSNLETASTVLRDMPMEIAEVTASEDFRNSQMQPVNVNEDYLDNLKTTTVQEDDDFGDFADFSDTPAGPATEWKPNIEEPKILLTEYKNNDDNDDDFGDFGDFGDFESSAAIASVAAVVEKPQISFRESISRIENKNAANKIEDIITNMFPVVPDTREVNLQPLIAKSDDVWQGLKSVEETNALSYQWTNSTSNNVLLGALGIDSRNILFGPRWNPNIPRFAANLGFTPLEPVKASTEAQQASTSNSSKTQSSLSSEEVPAAQFDWNSSGLVNPLDSSGGLSVLLPLDLLYPFDPLLTPHCSAHSESYHHHAACTRSSIYYYPSDSNSTHEHGHPHSVKSYRSTELFNSSAISQKHSQQSKIIEPLPGPSTGEWKKKSESETGMKSKSSGQKSLKSVGHVNNKPFLISNISSRGETTRTETAKSDVAKHELQQQRKSSLNKREHLQSPEHLVLDRYGRPMTVRAETMRVLKQLPDLSFLSARTLLYNPEQKQIIQDLGAMINRKMPG</sequence>
<keyword evidence="3" id="KW-1185">Reference proteome</keyword>
<dbReference type="InterPro" id="IPR046359">
    <property type="entry name" value="Aftin-like"/>
</dbReference>
<feature type="compositionally biased region" description="Basic and acidic residues" evidence="1">
    <location>
        <begin position="1023"/>
        <end position="1041"/>
    </location>
</feature>
<reference evidence="4" key="1">
    <citation type="submission" date="2025-08" db="UniProtKB">
        <authorList>
            <consortium name="RefSeq"/>
        </authorList>
    </citation>
    <scope>IDENTIFICATION</scope>
</reference>
<feature type="compositionally biased region" description="Low complexity" evidence="1">
    <location>
        <begin position="851"/>
        <end position="864"/>
    </location>
</feature>
<feature type="compositionally biased region" description="Low complexity" evidence="1">
    <location>
        <begin position="993"/>
        <end position="1004"/>
    </location>
</feature>